<name>A0A179S3K8_9HYPH</name>
<gene>
    <name evidence="1" type="ORF">A5481_22050</name>
</gene>
<sequence>MKSNTRKQVEAEIIRTMAEAQDAGLGDGIEAARRAFPGVPDVVLYECWTNLDTQRTEAWWQTIERTIDVEVIRSALQATGQTPT</sequence>
<organism evidence="1 2">
    <name type="scientific">Methylobacterium platani</name>
    <dbReference type="NCBI Taxonomy" id="427683"/>
    <lineage>
        <taxon>Bacteria</taxon>
        <taxon>Pseudomonadati</taxon>
        <taxon>Pseudomonadota</taxon>
        <taxon>Alphaproteobacteria</taxon>
        <taxon>Hyphomicrobiales</taxon>
        <taxon>Methylobacteriaceae</taxon>
        <taxon>Methylobacterium</taxon>
    </lineage>
</organism>
<dbReference type="Proteomes" id="UP000078316">
    <property type="component" value="Unassembled WGS sequence"/>
</dbReference>
<dbReference type="RefSeq" id="WP_048435071.1">
    <property type="nucleotide sequence ID" value="NZ_LWHQ01000044.1"/>
</dbReference>
<proteinExistence type="predicted"/>
<reference evidence="1 2" key="1">
    <citation type="submission" date="2016-04" db="EMBL/GenBank/DDBJ databases">
        <authorList>
            <person name="Evans L.H."/>
            <person name="Alamgir A."/>
            <person name="Owens N."/>
            <person name="Weber N.D."/>
            <person name="Virtaneva K."/>
            <person name="Barbian K."/>
            <person name="Babar A."/>
            <person name="Rosenke K."/>
        </authorList>
    </citation>
    <scope>NUCLEOTIDE SEQUENCE [LARGE SCALE GENOMIC DNA]</scope>
    <source>
        <strain evidence="1 2">PMB02</strain>
    </source>
</reference>
<dbReference type="OrthoDB" id="8456540at2"/>
<comment type="caution">
    <text evidence="1">The sequence shown here is derived from an EMBL/GenBank/DDBJ whole genome shotgun (WGS) entry which is preliminary data.</text>
</comment>
<dbReference type="AlphaFoldDB" id="A0A179S3K8"/>
<protein>
    <submittedName>
        <fullName evidence="1">Uncharacterized protein</fullName>
    </submittedName>
</protein>
<accession>A0A179S3K8</accession>
<evidence type="ECO:0000313" key="2">
    <source>
        <dbReference type="Proteomes" id="UP000078316"/>
    </source>
</evidence>
<dbReference type="STRING" id="427683.A5481_22050"/>
<dbReference type="EMBL" id="LWHQ01000044">
    <property type="protein sequence ID" value="OAS20779.1"/>
    <property type="molecule type" value="Genomic_DNA"/>
</dbReference>
<evidence type="ECO:0000313" key="1">
    <source>
        <dbReference type="EMBL" id="OAS20779.1"/>
    </source>
</evidence>